<feature type="region of interest" description="Disordered" evidence="1">
    <location>
        <begin position="323"/>
        <end position="345"/>
    </location>
</feature>
<gene>
    <name evidence="2" type="ORF">PG994_003251</name>
</gene>
<reference evidence="2 3" key="1">
    <citation type="submission" date="2023-01" db="EMBL/GenBank/DDBJ databases">
        <title>Analysis of 21 Apiospora genomes using comparative genomics revels a genus with tremendous synthesis potential of carbohydrate active enzymes and secondary metabolites.</title>
        <authorList>
            <person name="Sorensen T."/>
        </authorList>
    </citation>
    <scope>NUCLEOTIDE SEQUENCE [LARGE SCALE GENOMIC DNA]</scope>
    <source>
        <strain evidence="2 3">CBS 135458</strain>
    </source>
</reference>
<dbReference type="GeneID" id="92087723"/>
<sequence length="542" mass="61588">MAPADLPALNVGFEFECWIATIYIDVERGDYPYKGERVFVLTGTNSTGSEVSVETRTSDGEILTDGYNKWNPAPDDWNPNEDRMPTEAVVQGMQNSFLTTVANVVGSEKVSNLNTEHPNVGDLVDGVSRAFRQHTAHRDDGRERNLSSKTWRKDTHVYEGKLYFVAFEWRTRVYVRANKEGGKVMREELRVILKRIPEEHNVSINAGNDCFYELPPSIKTKHSVQPGEARAGIHIHVSAEGVFDTPTQGLTVEEHREQREEIMKKRILASKKLITLYWLVEPNICKLHASWRSKDPRYAGLLRHHSNLAFYLLDQEQKDNSPYKHWEHDKEENQNKAKGHYNKGNFDTHGKIAEEDLDSEAKTMYDAVIAKLPGESEDRKLERKTIKTIWSCTNMDQLVWLCASYFGNRRAALSLNQLLPAYGSIYNGGGLREPAQRLGTVEFRAMQGSFDPEAVIAWSDVVMRLTEPCVTEGTDAFVNFVNRVMEAPEPGDTVKAFIKRLGFDEESRPYKFYSDGLQARLDIEAMPRIGGDSTPNVLVPRK</sequence>
<name>A0ABR1W1C6_9PEZI</name>
<feature type="compositionally biased region" description="Basic and acidic residues" evidence="1">
    <location>
        <begin position="323"/>
        <end position="335"/>
    </location>
</feature>
<dbReference type="PANTHER" id="PTHR36847">
    <property type="entry name" value="AMIDOLIGASE ENZYME"/>
    <property type="match status" value="1"/>
</dbReference>
<evidence type="ECO:0000313" key="2">
    <source>
        <dbReference type="EMBL" id="KAK8075979.1"/>
    </source>
</evidence>
<organism evidence="2 3">
    <name type="scientific">Apiospora phragmitis</name>
    <dbReference type="NCBI Taxonomy" id="2905665"/>
    <lineage>
        <taxon>Eukaryota</taxon>
        <taxon>Fungi</taxon>
        <taxon>Dikarya</taxon>
        <taxon>Ascomycota</taxon>
        <taxon>Pezizomycotina</taxon>
        <taxon>Sordariomycetes</taxon>
        <taxon>Xylariomycetidae</taxon>
        <taxon>Amphisphaeriales</taxon>
        <taxon>Apiosporaceae</taxon>
        <taxon>Apiospora</taxon>
    </lineage>
</organism>
<protein>
    <submittedName>
        <fullName evidence="2">TBC1 domain protein</fullName>
    </submittedName>
</protein>
<evidence type="ECO:0000313" key="3">
    <source>
        <dbReference type="Proteomes" id="UP001480595"/>
    </source>
</evidence>
<comment type="caution">
    <text evidence="2">The sequence shown here is derived from an EMBL/GenBank/DDBJ whole genome shotgun (WGS) entry which is preliminary data.</text>
</comment>
<accession>A0ABR1W1C6</accession>
<proteinExistence type="predicted"/>
<dbReference type="EMBL" id="JAQQWL010000004">
    <property type="protein sequence ID" value="KAK8075979.1"/>
    <property type="molecule type" value="Genomic_DNA"/>
</dbReference>
<dbReference type="Proteomes" id="UP001480595">
    <property type="component" value="Unassembled WGS sequence"/>
</dbReference>
<evidence type="ECO:0000256" key="1">
    <source>
        <dbReference type="SAM" id="MobiDB-lite"/>
    </source>
</evidence>
<keyword evidence="3" id="KW-1185">Reference proteome</keyword>
<dbReference type="PANTHER" id="PTHR36847:SF1">
    <property type="entry name" value="AMIDOLIGASE ENZYME"/>
    <property type="match status" value="1"/>
</dbReference>
<dbReference type="RefSeq" id="XP_066718938.1">
    <property type="nucleotide sequence ID" value="XM_066854660.1"/>
</dbReference>